<comment type="caution">
    <text evidence="3">The sequence shown here is derived from an EMBL/GenBank/DDBJ whole genome shotgun (WGS) entry which is preliminary data.</text>
</comment>
<feature type="signal peptide" evidence="1">
    <location>
        <begin position="1"/>
        <end position="19"/>
    </location>
</feature>
<feature type="domain" description="Spore coat protein U/FanG" evidence="2">
    <location>
        <begin position="23"/>
        <end position="164"/>
    </location>
</feature>
<dbReference type="RefSeq" id="WP_004943501.1">
    <property type="nucleotide sequence ID" value="NZ_CP180221.1"/>
</dbReference>
<dbReference type="PANTHER" id="PTHR37089:SF4">
    <property type="entry name" value="EXPORTED PROTEIN"/>
    <property type="match status" value="1"/>
</dbReference>
<dbReference type="AlphaFoldDB" id="A0A318P542"/>
<dbReference type="Proteomes" id="UP000248196">
    <property type="component" value="Unassembled WGS sequence"/>
</dbReference>
<dbReference type="OrthoDB" id="6505076at2"/>
<dbReference type="PANTHER" id="PTHR37089">
    <property type="entry name" value="PROTEIN U-RELATED"/>
    <property type="match status" value="1"/>
</dbReference>
<evidence type="ECO:0000259" key="2">
    <source>
        <dbReference type="Pfam" id="PF05229"/>
    </source>
</evidence>
<dbReference type="Pfam" id="PF05229">
    <property type="entry name" value="SCPU"/>
    <property type="match status" value="1"/>
</dbReference>
<feature type="chain" id="PRO_5041087760" evidence="1">
    <location>
        <begin position="20"/>
        <end position="167"/>
    </location>
</feature>
<dbReference type="SMART" id="SM00972">
    <property type="entry name" value="SCPU"/>
    <property type="match status" value="1"/>
</dbReference>
<protein>
    <submittedName>
        <fullName evidence="3">SCPU domain-containing protein</fullName>
    </submittedName>
</protein>
<dbReference type="InterPro" id="IPR053167">
    <property type="entry name" value="Spore_coat_component"/>
</dbReference>
<organism evidence="3 4">
    <name type="scientific">Serratia plymuthica</name>
    <dbReference type="NCBI Taxonomy" id="82996"/>
    <lineage>
        <taxon>Bacteria</taxon>
        <taxon>Pseudomonadati</taxon>
        <taxon>Pseudomonadota</taxon>
        <taxon>Gammaproteobacteria</taxon>
        <taxon>Enterobacterales</taxon>
        <taxon>Yersiniaceae</taxon>
        <taxon>Serratia</taxon>
    </lineage>
</organism>
<gene>
    <name evidence="3" type="ORF">CT690_07765</name>
</gene>
<evidence type="ECO:0000313" key="3">
    <source>
        <dbReference type="EMBL" id="PYD38926.1"/>
    </source>
</evidence>
<evidence type="ECO:0000313" key="4">
    <source>
        <dbReference type="Proteomes" id="UP000248196"/>
    </source>
</evidence>
<proteinExistence type="predicted"/>
<reference evidence="3 4" key="1">
    <citation type="submission" date="2017-11" db="EMBL/GenBank/DDBJ databases">
        <title>Genome sequence of the oocydin A producing rhizobacterium Serratia plymuthica 4Rx5.</title>
        <authorList>
            <person name="Matilla M.A."/>
            <person name="Udaondo Z."/>
            <person name="Salmond G.P.C."/>
        </authorList>
    </citation>
    <scope>NUCLEOTIDE SEQUENCE [LARGE SCALE GENOMIC DNA]</scope>
    <source>
        <strain evidence="3 4">4Rx5</strain>
    </source>
</reference>
<sequence>MRQAVFGCGLLALSLAVYADSKTANIGVSATLLNACEAGSSSGGNVSFGSLNFGTVYFLTTAVSVAGQQNAGAIRVKCNNGTSYNVLLGGGQSGNTAARYLQSAANQRVNYNLYTNSAHSVIWDNLNGVSQTANGQDNWLPVYGMIPVQSTPPVGSYTDTVQVTINW</sequence>
<dbReference type="InterPro" id="IPR007893">
    <property type="entry name" value="Spore_coat_U/FanG"/>
</dbReference>
<accession>A0A318P542</accession>
<dbReference type="EMBL" id="PESE01000002">
    <property type="protein sequence ID" value="PYD38926.1"/>
    <property type="molecule type" value="Genomic_DNA"/>
</dbReference>
<keyword evidence="1" id="KW-0732">Signal</keyword>
<evidence type="ECO:0000256" key="1">
    <source>
        <dbReference type="SAM" id="SignalP"/>
    </source>
</evidence>
<name>A0A318P542_SERPL</name>